<proteinExistence type="predicted"/>
<feature type="domain" description="Reverse transcriptase zinc-binding" evidence="2">
    <location>
        <begin position="438"/>
        <end position="531"/>
    </location>
</feature>
<comment type="caution">
    <text evidence="3">The sequence shown here is derived from an EMBL/GenBank/DDBJ whole genome shotgun (WGS) entry which is preliminary data.</text>
</comment>
<feature type="compositionally biased region" description="Basic and acidic residues" evidence="1">
    <location>
        <begin position="123"/>
        <end position="132"/>
    </location>
</feature>
<feature type="region of interest" description="Disordered" evidence="1">
    <location>
        <begin position="1"/>
        <end position="55"/>
    </location>
</feature>
<accession>A0ABR2NBB1</accession>
<dbReference type="InterPro" id="IPR026960">
    <property type="entry name" value="RVT-Znf"/>
</dbReference>
<name>A0ABR2NBB1_9ROSI</name>
<sequence length="638" mass="70270">MTSNLGVDFSRFPASHGGRPPDAVDALASSVPAATDFPSLERHGAPLPNNFMPTAKKGRLETDIESGGNDGSRLDADLDMPMEDGDSPNVLRGFGRQPGPNDGHLKPSFRDTLVGKTGLQQSDRTRESENKGSRFAILRNQDRGEDDMTMVDTRNGPHSPLADRIQSGVPLSRGKGLLNVSPRGEGCSNSIPADDGLASIVRPGEGSMELNVGDVNTLGGGDSEMEKERVRDVASDVVIVDSETSLNKINHTAVRIGGNDEVPIPTERGGRVLPASLRNGISKTQTKPTSIQKGGWLATKVKKKDDRGPRLGSRLSALVSDLDKAEVAEANRTKGLSGIWGVIKDGLCWSVRDGTATDFWNDYWLDGEGKLASMCAADSHTMPATVASMVAANGDWNWNQLCQWLPADALAAIAAIKPPRPDAGADVPGWRWENNRTFSVRSAYKTLTTDTTTPLVPISMNNTNCWSRIWKLQVQQRVRVFLWLVLHQRIMTNVERKRRHLAISNVCASCQSEAETIIHVLRDCPRARQVWEAVVTPTQLVTFFSLSFSDWILQCVRNIANIGLGDDRWTTRFATICWLIWKQRCNIIFGTTTLSESAWVRFVVQSVDGFFTIIDRRRLQVEARIWGNSFGMILLRRF</sequence>
<evidence type="ECO:0000313" key="4">
    <source>
        <dbReference type="Proteomes" id="UP001396334"/>
    </source>
</evidence>
<organism evidence="3 4">
    <name type="scientific">Hibiscus sabdariffa</name>
    <name type="common">roselle</name>
    <dbReference type="NCBI Taxonomy" id="183260"/>
    <lineage>
        <taxon>Eukaryota</taxon>
        <taxon>Viridiplantae</taxon>
        <taxon>Streptophyta</taxon>
        <taxon>Embryophyta</taxon>
        <taxon>Tracheophyta</taxon>
        <taxon>Spermatophyta</taxon>
        <taxon>Magnoliopsida</taxon>
        <taxon>eudicotyledons</taxon>
        <taxon>Gunneridae</taxon>
        <taxon>Pentapetalae</taxon>
        <taxon>rosids</taxon>
        <taxon>malvids</taxon>
        <taxon>Malvales</taxon>
        <taxon>Malvaceae</taxon>
        <taxon>Malvoideae</taxon>
        <taxon>Hibiscus</taxon>
    </lineage>
</organism>
<dbReference type="Proteomes" id="UP001396334">
    <property type="component" value="Unassembled WGS sequence"/>
</dbReference>
<dbReference type="Pfam" id="PF13966">
    <property type="entry name" value="zf-RVT"/>
    <property type="match status" value="1"/>
</dbReference>
<keyword evidence="4" id="KW-1185">Reference proteome</keyword>
<gene>
    <name evidence="3" type="ORF">V6N11_064693</name>
</gene>
<evidence type="ECO:0000313" key="3">
    <source>
        <dbReference type="EMBL" id="KAK8973450.1"/>
    </source>
</evidence>
<feature type="region of interest" description="Disordered" evidence="1">
    <location>
        <begin position="94"/>
        <end position="169"/>
    </location>
</feature>
<evidence type="ECO:0000259" key="2">
    <source>
        <dbReference type="Pfam" id="PF13966"/>
    </source>
</evidence>
<reference evidence="3 4" key="1">
    <citation type="journal article" date="2024" name="G3 (Bethesda)">
        <title>Genome assembly of Hibiscus sabdariffa L. provides insights into metabolisms of medicinal natural products.</title>
        <authorList>
            <person name="Kim T."/>
        </authorList>
    </citation>
    <scope>NUCLEOTIDE SEQUENCE [LARGE SCALE GENOMIC DNA]</scope>
    <source>
        <strain evidence="3">TK-2024</strain>
        <tissue evidence="3">Old leaves</tissue>
    </source>
</reference>
<evidence type="ECO:0000256" key="1">
    <source>
        <dbReference type="SAM" id="MobiDB-lite"/>
    </source>
</evidence>
<dbReference type="EMBL" id="JBBPBN010000185">
    <property type="protein sequence ID" value="KAK8973450.1"/>
    <property type="molecule type" value="Genomic_DNA"/>
</dbReference>
<protein>
    <recommendedName>
        <fullName evidence="2">Reverse transcriptase zinc-binding domain-containing protein</fullName>
    </recommendedName>
</protein>